<feature type="signal peptide" evidence="1">
    <location>
        <begin position="1"/>
        <end position="23"/>
    </location>
</feature>
<accession>A0AAD6YGB3</accession>
<feature type="chain" id="PRO_5042112993" evidence="1">
    <location>
        <begin position="24"/>
        <end position="114"/>
    </location>
</feature>
<evidence type="ECO:0000313" key="3">
    <source>
        <dbReference type="Proteomes" id="UP001219525"/>
    </source>
</evidence>
<keyword evidence="3" id="KW-1185">Reference proteome</keyword>
<protein>
    <submittedName>
        <fullName evidence="2">Uncharacterized protein</fullName>
    </submittedName>
</protein>
<evidence type="ECO:0000313" key="2">
    <source>
        <dbReference type="EMBL" id="KAJ7218403.1"/>
    </source>
</evidence>
<comment type="caution">
    <text evidence="2">The sequence shown here is derived from an EMBL/GenBank/DDBJ whole genome shotgun (WGS) entry which is preliminary data.</text>
</comment>
<proteinExistence type="predicted"/>
<keyword evidence="1" id="KW-0732">Signal</keyword>
<name>A0AAD6YGB3_9AGAR</name>
<dbReference type="Proteomes" id="UP001219525">
    <property type="component" value="Unassembled WGS sequence"/>
</dbReference>
<organism evidence="2 3">
    <name type="scientific">Mycena pura</name>
    <dbReference type="NCBI Taxonomy" id="153505"/>
    <lineage>
        <taxon>Eukaryota</taxon>
        <taxon>Fungi</taxon>
        <taxon>Dikarya</taxon>
        <taxon>Basidiomycota</taxon>
        <taxon>Agaricomycotina</taxon>
        <taxon>Agaricomycetes</taxon>
        <taxon>Agaricomycetidae</taxon>
        <taxon>Agaricales</taxon>
        <taxon>Marasmiineae</taxon>
        <taxon>Mycenaceae</taxon>
        <taxon>Mycena</taxon>
    </lineage>
</organism>
<dbReference type="EMBL" id="JARJCW010000012">
    <property type="protein sequence ID" value="KAJ7218403.1"/>
    <property type="molecule type" value="Genomic_DNA"/>
</dbReference>
<evidence type="ECO:0000256" key="1">
    <source>
        <dbReference type="SAM" id="SignalP"/>
    </source>
</evidence>
<dbReference type="AlphaFoldDB" id="A0AAD6YGB3"/>
<reference evidence="2" key="1">
    <citation type="submission" date="2023-03" db="EMBL/GenBank/DDBJ databases">
        <title>Massive genome expansion in bonnet fungi (Mycena s.s.) driven by repeated elements and novel gene families across ecological guilds.</title>
        <authorList>
            <consortium name="Lawrence Berkeley National Laboratory"/>
            <person name="Harder C.B."/>
            <person name="Miyauchi S."/>
            <person name="Viragh M."/>
            <person name="Kuo A."/>
            <person name="Thoen E."/>
            <person name="Andreopoulos B."/>
            <person name="Lu D."/>
            <person name="Skrede I."/>
            <person name="Drula E."/>
            <person name="Henrissat B."/>
            <person name="Morin E."/>
            <person name="Kohler A."/>
            <person name="Barry K."/>
            <person name="LaButti K."/>
            <person name="Morin E."/>
            <person name="Salamov A."/>
            <person name="Lipzen A."/>
            <person name="Mereny Z."/>
            <person name="Hegedus B."/>
            <person name="Baldrian P."/>
            <person name="Stursova M."/>
            <person name="Weitz H."/>
            <person name="Taylor A."/>
            <person name="Grigoriev I.V."/>
            <person name="Nagy L.G."/>
            <person name="Martin F."/>
            <person name="Kauserud H."/>
        </authorList>
    </citation>
    <scope>NUCLEOTIDE SEQUENCE</scope>
    <source>
        <strain evidence="2">9144</strain>
    </source>
</reference>
<sequence>MYAFKFVSVSAIFLLALMQGAVSETIAGPALYVFTDFFYVVTLTVFYKGASGLTCCILGPDNGICEPECVKPVPLGGACVTIAGSKPCVAGLKCCVLGPDNGICSHKCPPKTPY</sequence>
<gene>
    <name evidence="2" type="ORF">GGX14DRAFT_390177</name>
</gene>